<reference evidence="2 3" key="1">
    <citation type="submission" date="2013-01" db="EMBL/GenBank/DDBJ databases">
        <title>Whole genome shotgun sequence of Gordonia soli NBRC 108243.</title>
        <authorList>
            <person name="Isaki-Nakamura S."/>
            <person name="Hosoyama A."/>
            <person name="Tsuchikane K."/>
            <person name="Ando Y."/>
            <person name="Baba S."/>
            <person name="Ohji S."/>
            <person name="Hamada M."/>
            <person name="Tamura T."/>
            <person name="Yamazoe A."/>
            <person name="Yamazaki S."/>
            <person name="Fujita N."/>
        </authorList>
    </citation>
    <scope>NUCLEOTIDE SEQUENCE [LARGE SCALE GENOMIC DNA]</scope>
    <source>
        <strain evidence="2 3">NBRC 108243</strain>
    </source>
</reference>
<dbReference type="PANTHER" id="PTHR43798:SF33">
    <property type="entry name" value="HYDROLASE, PUTATIVE (AFU_ORTHOLOGUE AFUA_2G14860)-RELATED"/>
    <property type="match status" value="1"/>
</dbReference>
<dbReference type="eggNOG" id="COG1073">
    <property type="taxonomic scope" value="Bacteria"/>
</dbReference>
<gene>
    <name evidence="2" type="ORF">GS4_38_00730</name>
</gene>
<evidence type="ECO:0000313" key="2">
    <source>
        <dbReference type="EMBL" id="GAC70666.1"/>
    </source>
</evidence>
<dbReference type="STRING" id="1223545.GS4_38_00730"/>
<feature type="domain" description="AB hydrolase-1" evidence="1">
    <location>
        <begin position="26"/>
        <end position="237"/>
    </location>
</feature>
<protein>
    <recommendedName>
        <fullName evidence="1">AB hydrolase-1 domain-containing protein</fullName>
    </recommendedName>
</protein>
<dbReference type="Proteomes" id="UP000011666">
    <property type="component" value="Unassembled WGS sequence"/>
</dbReference>
<dbReference type="SUPFAM" id="SSF53474">
    <property type="entry name" value="alpha/beta-Hydrolases"/>
    <property type="match status" value="1"/>
</dbReference>
<name>M0QQX0_9ACTN</name>
<dbReference type="OrthoDB" id="5431692at2"/>
<dbReference type="InterPro" id="IPR000073">
    <property type="entry name" value="AB_hydrolase_1"/>
</dbReference>
<dbReference type="AlphaFoldDB" id="M0QQX0"/>
<dbReference type="GO" id="GO:0016020">
    <property type="term" value="C:membrane"/>
    <property type="evidence" value="ECO:0007669"/>
    <property type="project" value="TreeGrafter"/>
</dbReference>
<accession>M0QQX0</accession>
<comment type="caution">
    <text evidence="2">The sequence shown here is derived from an EMBL/GenBank/DDBJ whole genome shotgun (WGS) entry which is preliminary data.</text>
</comment>
<proteinExistence type="predicted"/>
<dbReference type="InterPro" id="IPR029058">
    <property type="entry name" value="AB_hydrolase_fold"/>
</dbReference>
<dbReference type="Gene3D" id="3.40.50.1820">
    <property type="entry name" value="alpha/beta hydrolase"/>
    <property type="match status" value="1"/>
</dbReference>
<evidence type="ECO:0000313" key="3">
    <source>
        <dbReference type="Proteomes" id="UP000011666"/>
    </source>
</evidence>
<dbReference type="Pfam" id="PF12697">
    <property type="entry name" value="Abhydrolase_6"/>
    <property type="match status" value="1"/>
</dbReference>
<dbReference type="InterPro" id="IPR050266">
    <property type="entry name" value="AB_hydrolase_sf"/>
</dbReference>
<dbReference type="GO" id="GO:0003824">
    <property type="term" value="F:catalytic activity"/>
    <property type="evidence" value="ECO:0007669"/>
    <property type="project" value="UniProtKB-ARBA"/>
</dbReference>
<sequence>MPLLDHPVGDLEYVIHEGDPGRPTAVFLHEGLGSTGQWGRLPALFARQTGLRVLVYSRHGYGGSVGHGPDGPRYLHTQALEILPRVLTDLSIDAPYLVGHSDGASIAAIYASEHPVLGATLIAPHIVVEEATLAGIRSTAASFGDTVRPSLAMFHDDPDRLFERWSTVWLSDEFADFDITDAVARIHAPLQVIQGADDNYATDLQLDRISERAPDGAATHLLAGHGHHPHLTDPDGISTLISDFVRDTVLV</sequence>
<keyword evidence="3" id="KW-1185">Reference proteome</keyword>
<dbReference type="EMBL" id="BANX01000038">
    <property type="protein sequence ID" value="GAC70666.1"/>
    <property type="molecule type" value="Genomic_DNA"/>
</dbReference>
<dbReference type="RefSeq" id="WP_007624880.1">
    <property type="nucleotide sequence ID" value="NZ_BANX01000038.1"/>
</dbReference>
<dbReference type="PANTHER" id="PTHR43798">
    <property type="entry name" value="MONOACYLGLYCEROL LIPASE"/>
    <property type="match status" value="1"/>
</dbReference>
<organism evidence="2 3">
    <name type="scientific">Gordonia soli NBRC 108243</name>
    <dbReference type="NCBI Taxonomy" id="1223545"/>
    <lineage>
        <taxon>Bacteria</taxon>
        <taxon>Bacillati</taxon>
        <taxon>Actinomycetota</taxon>
        <taxon>Actinomycetes</taxon>
        <taxon>Mycobacteriales</taxon>
        <taxon>Gordoniaceae</taxon>
        <taxon>Gordonia</taxon>
    </lineage>
</organism>
<evidence type="ECO:0000259" key="1">
    <source>
        <dbReference type="Pfam" id="PF12697"/>
    </source>
</evidence>